<evidence type="ECO:0000256" key="1">
    <source>
        <dbReference type="ARBA" id="ARBA00004651"/>
    </source>
</evidence>
<dbReference type="GO" id="GO:0016763">
    <property type="term" value="F:pentosyltransferase activity"/>
    <property type="evidence" value="ECO:0007669"/>
    <property type="project" value="TreeGrafter"/>
</dbReference>
<comment type="subcellular location">
    <subcellularLocation>
        <location evidence="1">Cell membrane</location>
        <topology evidence="1">Multi-pass membrane protein</topology>
    </subcellularLocation>
</comment>
<feature type="transmembrane region" description="Helical" evidence="8">
    <location>
        <begin position="244"/>
        <end position="262"/>
    </location>
</feature>
<evidence type="ECO:0000259" key="9">
    <source>
        <dbReference type="Pfam" id="PF13231"/>
    </source>
</evidence>
<reference evidence="10 11" key="1">
    <citation type="submission" date="2019-03" db="EMBL/GenBank/DDBJ databases">
        <title>Genomic Encyclopedia of Type Strains, Phase III (KMG-III): the genomes of soil and plant-associated and newly described type strains.</title>
        <authorList>
            <person name="Whitman W."/>
        </authorList>
    </citation>
    <scope>NUCLEOTIDE SEQUENCE [LARGE SCALE GENOMIC DNA]</scope>
    <source>
        <strain evidence="10 11">CGMCC 1.12801</strain>
    </source>
</reference>
<feature type="transmembrane region" description="Helical" evidence="8">
    <location>
        <begin position="128"/>
        <end position="145"/>
    </location>
</feature>
<sequence length="514" mass="59999">MQNTSRLRNIVLFSFIILKFILQYHVLGDAYELHRDEFLHLDQANHLAWGYLSVPPMTSWISYLIGLLGNSIFWIKFFPTLFGALTMVVVWRAIEALQGTLFACILGATCITLSVLCRLNVLYQPNSLDVLCWTSVYYFLLQYIRSDRPKWLYFLAVAFAIGFLNKYNIVFLFIGLFPAITITSARKVFFSSHFYRALLLAFVLVSPNLFWQYRYDFPVFLHLNELADTQLAHVSRWSFISSPLFYFSGSLILMLVGLYALATQKAWITYRPFLWAFVLTFALFIALKAKSYYAIGMYPIYFAFGAAYTEKLLSNSTWFYRAALMILPILFFLPMYNIAFPNKPPEYIVKHQEIYRTYDMLRWEDGKQHALPQDFADMLGWKELARKVDSVYSLIVSPEQALVLCDNYGQAGAINYYSTKGIQAVSFQADYVNWFNLNKPYKHLIRIKQSREEEQEMRTTAPFFRKSVKAGQVTNVYAREYGTIIFLFTDSKIDLNERIRAELQVQPAFFHRDN</sequence>
<dbReference type="Pfam" id="PF13231">
    <property type="entry name" value="PMT_2"/>
    <property type="match status" value="1"/>
</dbReference>
<keyword evidence="4 10" id="KW-0808">Transferase</keyword>
<proteinExistence type="predicted"/>
<evidence type="ECO:0000256" key="3">
    <source>
        <dbReference type="ARBA" id="ARBA00022676"/>
    </source>
</evidence>
<evidence type="ECO:0000256" key="6">
    <source>
        <dbReference type="ARBA" id="ARBA00022989"/>
    </source>
</evidence>
<protein>
    <submittedName>
        <fullName evidence="10">Dolichyl-phosphate-mannose-protein mannosyltransferase</fullName>
    </submittedName>
</protein>
<feature type="transmembrane region" description="Helical" evidence="8">
    <location>
        <begin position="274"/>
        <end position="298"/>
    </location>
</feature>
<gene>
    <name evidence="10" type="ORF">B0I21_102538</name>
</gene>
<comment type="caution">
    <text evidence="10">The sequence shown here is derived from an EMBL/GenBank/DDBJ whole genome shotgun (WGS) entry which is preliminary data.</text>
</comment>
<evidence type="ECO:0000256" key="8">
    <source>
        <dbReference type="SAM" id="Phobius"/>
    </source>
</evidence>
<dbReference type="AlphaFoldDB" id="A0A4R7D754"/>
<dbReference type="PANTHER" id="PTHR33908">
    <property type="entry name" value="MANNOSYLTRANSFERASE YKCB-RELATED"/>
    <property type="match status" value="1"/>
</dbReference>
<keyword evidence="2" id="KW-1003">Cell membrane</keyword>
<evidence type="ECO:0000256" key="7">
    <source>
        <dbReference type="ARBA" id="ARBA00023136"/>
    </source>
</evidence>
<dbReference type="GO" id="GO:0005886">
    <property type="term" value="C:plasma membrane"/>
    <property type="evidence" value="ECO:0007669"/>
    <property type="project" value="UniProtKB-SubCell"/>
</dbReference>
<feature type="transmembrane region" description="Helical" evidence="8">
    <location>
        <begin position="100"/>
        <end position="121"/>
    </location>
</feature>
<dbReference type="InterPro" id="IPR050297">
    <property type="entry name" value="LipidA_mod_glycosyltrf_83"/>
</dbReference>
<evidence type="ECO:0000256" key="2">
    <source>
        <dbReference type="ARBA" id="ARBA00022475"/>
    </source>
</evidence>
<keyword evidence="6 8" id="KW-1133">Transmembrane helix</keyword>
<dbReference type="PANTHER" id="PTHR33908:SF11">
    <property type="entry name" value="MEMBRANE PROTEIN"/>
    <property type="match status" value="1"/>
</dbReference>
<evidence type="ECO:0000313" key="11">
    <source>
        <dbReference type="Proteomes" id="UP000294752"/>
    </source>
</evidence>
<feature type="transmembrane region" description="Helical" evidence="8">
    <location>
        <begin position="73"/>
        <end position="94"/>
    </location>
</feature>
<feature type="transmembrane region" description="Helical" evidence="8">
    <location>
        <begin position="7"/>
        <end position="27"/>
    </location>
</feature>
<feature type="transmembrane region" description="Helical" evidence="8">
    <location>
        <begin position="318"/>
        <end position="340"/>
    </location>
</feature>
<dbReference type="GO" id="GO:0009103">
    <property type="term" value="P:lipopolysaccharide biosynthetic process"/>
    <property type="evidence" value="ECO:0007669"/>
    <property type="project" value="UniProtKB-ARBA"/>
</dbReference>
<dbReference type="Proteomes" id="UP000294752">
    <property type="component" value="Unassembled WGS sequence"/>
</dbReference>
<feature type="transmembrane region" description="Helical" evidence="8">
    <location>
        <begin position="194"/>
        <end position="213"/>
    </location>
</feature>
<organism evidence="10 11">
    <name type="scientific">Sphingobacterium paludis</name>
    <dbReference type="NCBI Taxonomy" id="1476465"/>
    <lineage>
        <taxon>Bacteria</taxon>
        <taxon>Pseudomonadati</taxon>
        <taxon>Bacteroidota</taxon>
        <taxon>Sphingobacteriia</taxon>
        <taxon>Sphingobacteriales</taxon>
        <taxon>Sphingobacteriaceae</taxon>
        <taxon>Sphingobacterium</taxon>
    </lineage>
</organism>
<feature type="transmembrane region" description="Helical" evidence="8">
    <location>
        <begin position="47"/>
        <end position="66"/>
    </location>
</feature>
<name>A0A4R7D754_9SPHI</name>
<evidence type="ECO:0000256" key="5">
    <source>
        <dbReference type="ARBA" id="ARBA00022692"/>
    </source>
</evidence>
<feature type="domain" description="Glycosyltransferase RgtA/B/C/D-like" evidence="9">
    <location>
        <begin position="54"/>
        <end position="211"/>
    </location>
</feature>
<keyword evidence="3 10" id="KW-0328">Glycosyltransferase</keyword>
<accession>A0A4R7D754</accession>
<evidence type="ECO:0000256" key="4">
    <source>
        <dbReference type="ARBA" id="ARBA00022679"/>
    </source>
</evidence>
<keyword evidence="7 8" id="KW-0472">Membrane</keyword>
<keyword evidence="5 8" id="KW-0812">Transmembrane</keyword>
<evidence type="ECO:0000313" key="10">
    <source>
        <dbReference type="EMBL" id="TDS16212.1"/>
    </source>
</evidence>
<dbReference type="OrthoDB" id="9813729at2"/>
<keyword evidence="11" id="KW-1185">Reference proteome</keyword>
<feature type="transmembrane region" description="Helical" evidence="8">
    <location>
        <begin position="151"/>
        <end position="182"/>
    </location>
</feature>
<dbReference type="EMBL" id="SNZV01000002">
    <property type="protein sequence ID" value="TDS16212.1"/>
    <property type="molecule type" value="Genomic_DNA"/>
</dbReference>
<dbReference type="InterPro" id="IPR038731">
    <property type="entry name" value="RgtA/B/C-like"/>
</dbReference>